<reference evidence="2" key="1">
    <citation type="submission" date="2016-10" db="EMBL/GenBank/DDBJ databases">
        <authorList>
            <person name="Varghese N."/>
            <person name="Submissions S."/>
        </authorList>
    </citation>
    <scope>NUCLEOTIDE SEQUENCE [LARGE SCALE GENOMIC DNA]</scope>
    <source>
        <strain evidence="2">DSM 17101</strain>
    </source>
</reference>
<dbReference type="EMBL" id="FNJL01000031">
    <property type="protein sequence ID" value="SDP84970.1"/>
    <property type="molecule type" value="Genomic_DNA"/>
</dbReference>
<accession>A0A1H0W2K2</accession>
<sequence length="109" mass="11695">MYKPKLSDFNLDPSKLSKYELDLSRGIARSDGPEDHARLLEAIEAIAPGNLSQPLIRAQHQGYPHTFTCFGSAIATALGTIPVLRGLSAPATHAFAVRGRTCALQAPLL</sequence>
<name>A0A1H0W2K2_9BURK</name>
<evidence type="ECO:0000313" key="1">
    <source>
        <dbReference type="EMBL" id="SDP84970.1"/>
    </source>
</evidence>
<organism evidence="1 2">
    <name type="scientific">Paracidovorax cattleyae</name>
    <dbReference type="NCBI Taxonomy" id="80868"/>
    <lineage>
        <taxon>Bacteria</taxon>
        <taxon>Pseudomonadati</taxon>
        <taxon>Pseudomonadota</taxon>
        <taxon>Betaproteobacteria</taxon>
        <taxon>Burkholderiales</taxon>
        <taxon>Comamonadaceae</taxon>
        <taxon>Paracidovorax</taxon>
    </lineage>
</organism>
<evidence type="ECO:0000313" key="2">
    <source>
        <dbReference type="Proteomes" id="UP000199317"/>
    </source>
</evidence>
<proteinExistence type="predicted"/>
<protein>
    <submittedName>
        <fullName evidence="1">Uncharacterized protein</fullName>
    </submittedName>
</protein>
<dbReference type="AlphaFoldDB" id="A0A1H0W2K2"/>
<dbReference type="Proteomes" id="UP000199317">
    <property type="component" value="Unassembled WGS sequence"/>
</dbReference>
<keyword evidence="2" id="KW-1185">Reference proteome</keyword>
<feature type="non-terminal residue" evidence="1">
    <location>
        <position position="109"/>
    </location>
</feature>
<gene>
    <name evidence="1" type="ORF">SAMN04489708_13156</name>
</gene>